<reference evidence="1" key="1">
    <citation type="submission" date="2020-04" db="EMBL/GenBank/DDBJ databases">
        <authorList>
            <person name="Chiriac C."/>
            <person name="Salcher M."/>
            <person name="Ghai R."/>
            <person name="Kavagutti S V."/>
        </authorList>
    </citation>
    <scope>NUCLEOTIDE SEQUENCE</scope>
</reference>
<dbReference type="Gene3D" id="3.40.50.300">
    <property type="entry name" value="P-loop containing nucleotide triphosphate hydrolases"/>
    <property type="match status" value="1"/>
</dbReference>
<evidence type="ECO:0008006" key="2">
    <source>
        <dbReference type="Google" id="ProtNLM"/>
    </source>
</evidence>
<dbReference type="SUPFAM" id="SSF52540">
    <property type="entry name" value="P-loop containing nucleoside triphosphate hydrolases"/>
    <property type="match status" value="1"/>
</dbReference>
<accession>A0A6J5P812</accession>
<name>A0A6J5P812_9CAUD</name>
<evidence type="ECO:0000313" key="1">
    <source>
        <dbReference type="EMBL" id="CAB4165185.1"/>
    </source>
</evidence>
<dbReference type="EMBL" id="LR796768">
    <property type="protein sequence ID" value="CAB4165185.1"/>
    <property type="molecule type" value="Genomic_DNA"/>
</dbReference>
<proteinExistence type="predicted"/>
<dbReference type="InterPro" id="IPR027417">
    <property type="entry name" value="P-loop_NTPase"/>
</dbReference>
<protein>
    <recommendedName>
        <fullName evidence="2">Terminase</fullName>
    </recommendedName>
</protein>
<sequence>MTTVAEVQAALPFLTPDERALLDELLCTDEAAWRPLPGPQRAAYDSQADIVGYGGAAGGGKTDLACGLAITQHQRTLIVRREATQLTGIIDRLTELLGSREGYNGQEKTWRLPGRQVEFGSTPNLGDETKYQGRPHDLLVFDEATNLLEHQVRFLMGWLRTTNPKQRCRALLTFNPPTSSEGRWVIGYFAPWLDPKHPNPARYGELRWFTTINGQDVECESGEPFMHEGELIKPLSRTFIPSRVSDNPYLAGTSYAATLNALPEPLRSQMLKGDFQAGMEDSPWQVIPTGWVDAAMARWQARDVKGEMSCVGVDVARGGRDETVIARRHGNWYDEPLGYAGKQTPDGPAVAGLVLAATRDNAPITIDVIGVGASPYDFLNERGIQVMGVNVGERSEGTDLSGRLRFANLRSELWWKFRESLDPANGLGVALPPSSKLSADLCAPMWSLRSGVIVVESREDIVKRIGRSPDYASAYMLAALEIPNLVAVRRASAKRERQAYDPYAKVHT</sequence>
<gene>
    <name evidence="1" type="ORF">UFOVP821_24</name>
</gene>
<organism evidence="1">
    <name type="scientific">uncultured Caudovirales phage</name>
    <dbReference type="NCBI Taxonomy" id="2100421"/>
    <lineage>
        <taxon>Viruses</taxon>
        <taxon>Duplodnaviria</taxon>
        <taxon>Heunggongvirae</taxon>
        <taxon>Uroviricota</taxon>
        <taxon>Caudoviricetes</taxon>
        <taxon>Peduoviridae</taxon>
        <taxon>Maltschvirus</taxon>
        <taxon>Maltschvirus maltsch</taxon>
    </lineage>
</organism>
<dbReference type="Gene3D" id="3.30.420.240">
    <property type="match status" value="1"/>
</dbReference>